<gene>
    <name evidence="8 11" type="primary">bamA</name>
    <name evidence="11" type="ORF">ABVT43_06280</name>
</gene>
<comment type="subcellular location">
    <subcellularLocation>
        <location evidence="8">Cell outer membrane</location>
    </subcellularLocation>
    <subcellularLocation>
        <location evidence="1">Membrane</location>
    </subcellularLocation>
</comment>
<feature type="domain" description="POTRA" evidence="10">
    <location>
        <begin position="371"/>
        <end position="445"/>
    </location>
</feature>
<dbReference type="InterPro" id="IPR039910">
    <property type="entry name" value="D15-like"/>
</dbReference>
<keyword evidence="3 8" id="KW-0812">Transmembrane</keyword>
<dbReference type="Pfam" id="PF01103">
    <property type="entry name" value="Omp85"/>
    <property type="match status" value="1"/>
</dbReference>
<organism evidence="11 12">
    <name type="scientific">Aliikangiella maris</name>
    <dbReference type="NCBI Taxonomy" id="3162458"/>
    <lineage>
        <taxon>Bacteria</taxon>
        <taxon>Pseudomonadati</taxon>
        <taxon>Pseudomonadota</taxon>
        <taxon>Gammaproteobacteria</taxon>
        <taxon>Oceanospirillales</taxon>
        <taxon>Pleioneaceae</taxon>
        <taxon>Aliikangiella</taxon>
    </lineage>
</organism>
<accession>A0ABV2BSJ4</accession>
<sequence precursor="true">MKYYYKSKLVRAMLGAFALYGATATQTVMAAEKTTSQLTTPKTFDDEFIVTEIDVNGLQRMELGTFFNMLPLQVGEKLDSSRVPIIIRTIYASNSFEDIRMFRDGGKLYIDLKERPTISEITIEGNSDIKTEQILDAMQKSGFAKGEIFDPSAIKSIKLGMEEQYFAHGKYSIKIEDKVITQSRNRVHIKFIVSEGEPAKIQKISIVGNSIFPDEELLNQFELSTGEWYSFFSSEDQYSREKLSGDLETLRSYYLDRGYLKYENTSTQVSISPDRKGIYLTINIDEGEKFKVNDIVFSGDLILTKEQLSSVMPLSKGDTYSAAAISFAEEQIKRSLGFYGYAFAKVVTVPNVIEGENKVDLTLFVDPGKKVYVNRINFAGNETTNDEVLRREVRLMEGSALSNEAVDRSKVRLQRLSYLEEVNVETPKVEDKEDRVDINYQVKERSAGTIQGGVGYSESWGTSLNANVSHSNFLGSGKRIQFGINKNKYSESYRADYWDPYFTLDGISAGVSLEYSITDYNELRYSSGLLDTASLSFNLGYPINEVSRLNFGIGYQDSKLKASRITQAVQVIDFFNDNGQDIRVDPTFDYDLYRLSAAWTRNTLNRGIFPDRGTSQTFSTNFTAPGSDLEFYKLDYSINHYLPIAPGWTFLSKFRASWGKGYGDTESLPFFENFSAGGSGTMRGFESNTIGPRAVDLENYEAIPPISPDGTQSSVPWILPSELSTAVISRRTAGGNARVLGTLELIFPVPFAEDNNSLRTSLFVDVGNLWDTQFDINRYGYLPASELDKIPDYSEPGTYRVSAGFSLQWLSPMGPLTISLSKPIRKEELDETESFSFNVGKTF</sequence>
<name>A0ABV2BSJ4_9GAMM</name>
<keyword evidence="12" id="KW-1185">Reference proteome</keyword>
<dbReference type="InterPro" id="IPR010827">
    <property type="entry name" value="BamA/TamA_POTRA"/>
</dbReference>
<reference evidence="11 12" key="1">
    <citation type="submission" date="2024-06" db="EMBL/GenBank/DDBJ databases">
        <authorList>
            <person name="Li F."/>
        </authorList>
    </citation>
    <scope>NUCLEOTIDE SEQUENCE [LARGE SCALE GENOMIC DNA]</scope>
    <source>
        <strain evidence="11 12">GXAS 311</strain>
    </source>
</reference>
<dbReference type="PROSITE" id="PS51779">
    <property type="entry name" value="POTRA"/>
    <property type="match status" value="3"/>
</dbReference>
<proteinExistence type="inferred from homology"/>
<dbReference type="Gene3D" id="3.10.20.310">
    <property type="entry name" value="membrane protein fhac"/>
    <property type="match status" value="5"/>
</dbReference>
<dbReference type="HAMAP" id="MF_01430">
    <property type="entry name" value="OM_assembly_BamA"/>
    <property type="match status" value="1"/>
</dbReference>
<evidence type="ECO:0000256" key="2">
    <source>
        <dbReference type="ARBA" id="ARBA00022452"/>
    </source>
</evidence>
<dbReference type="InterPro" id="IPR034746">
    <property type="entry name" value="POTRA"/>
</dbReference>
<comment type="subunit">
    <text evidence="8">Part of the Bam complex.</text>
</comment>
<feature type="domain" description="POTRA" evidence="10">
    <location>
        <begin position="199"/>
        <end position="287"/>
    </location>
</feature>
<dbReference type="Proteomes" id="UP001548189">
    <property type="component" value="Unassembled WGS sequence"/>
</dbReference>
<keyword evidence="4 8" id="KW-0732">Signal</keyword>
<evidence type="ECO:0000256" key="8">
    <source>
        <dbReference type="HAMAP-Rule" id="MF_01430"/>
    </source>
</evidence>
<dbReference type="RefSeq" id="WP_353874316.1">
    <property type="nucleotide sequence ID" value="NZ_JBEVCJ010000005.1"/>
</dbReference>
<comment type="similarity">
    <text evidence="8">Belongs to the BamA family.</text>
</comment>
<evidence type="ECO:0000256" key="4">
    <source>
        <dbReference type="ARBA" id="ARBA00022729"/>
    </source>
</evidence>
<dbReference type="PANTHER" id="PTHR12815:SF23">
    <property type="entry name" value="OUTER MEMBRANE PROTEIN ASSEMBLY FACTOR BAMA"/>
    <property type="match status" value="1"/>
</dbReference>
<keyword evidence="2 8" id="KW-1134">Transmembrane beta strand</keyword>
<dbReference type="EMBL" id="JBEVCJ010000005">
    <property type="protein sequence ID" value="MET1254723.1"/>
    <property type="molecule type" value="Genomic_DNA"/>
</dbReference>
<keyword evidence="7 8" id="KW-0998">Cell outer membrane</keyword>
<feature type="chain" id="PRO_5044939306" description="Outer membrane protein assembly factor BamA" evidence="8">
    <location>
        <begin position="31"/>
        <end position="843"/>
    </location>
</feature>
<evidence type="ECO:0000256" key="7">
    <source>
        <dbReference type="ARBA" id="ARBA00023237"/>
    </source>
</evidence>
<dbReference type="PANTHER" id="PTHR12815">
    <property type="entry name" value="SORTING AND ASSEMBLY MACHINERY SAMM50 PROTEIN FAMILY MEMBER"/>
    <property type="match status" value="1"/>
</dbReference>
<protein>
    <recommendedName>
        <fullName evidence="8 9">Outer membrane protein assembly factor BamA</fullName>
    </recommendedName>
</protein>
<dbReference type="NCBIfam" id="TIGR03303">
    <property type="entry name" value="OM_YaeT"/>
    <property type="match status" value="1"/>
</dbReference>
<evidence type="ECO:0000256" key="6">
    <source>
        <dbReference type="ARBA" id="ARBA00023136"/>
    </source>
</evidence>
<comment type="function">
    <text evidence="8">Part of the outer membrane protein assembly complex, which is involved in assembly and insertion of beta-barrel proteins into the outer membrane.</text>
</comment>
<dbReference type="Pfam" id="PF07244">
    <property type="entry name" value="POTRA"/>
    <property type="match status" value="4"/>
</dbReference>
<keyword evidence="5 8" id="KW-0677">Repeat</keyword>
<dbReference type="InterPro" id="IPR023707">
    <property type="entry name" value="OM_assembly_BamA"/>
</dbReference>
<evidence type="ECO:0000256" key="1">
    <source>
        <dbReference type="ARBA" id="ARBA00004370"/>
    </source>
</evidence>
<evidence type="ECO:0000259" key="10">
    <source>
        <dbReference type="PROSITE" id="PS51779"/>
    </source>
</evidence>
<evidence type="ECO:0000256" key="9">
    <source>
        <dbReference type="NCBIfam" id="TIGR03303"/>
    </source>
</evidence>
<dbReference type="PIRSF" id="PIRSF006076">
    <property type="entry name" value="OM_assembly_OMP85"/>
    <property type="match status" value="1"/>
</dbReference>
<evidence type="ECO:0000313" key="12">
    <source>
        <dbReference type="Proteomes" id="UP001548189"/>
    </source>
</evidence>
<comment type="caution">
    <text evidence="11">The sequence shown here is derived from an EMBL/GenBank/DDBJ whole genome shotgun (WGS) entry which is preliminary data.</text>
</comment>
<feature type="signal peptide" evidence="8">
    <location>
        <begin position="1"/>
        <end position="30"/>
    </location>
</feature>
<feature type="domain" description="POTRA" evidence="10">
    <location>
        <begin position="290"/>
        <end position="368"/>
    </location>
</feature>
<evidence type="ECO:0000256" key="5">
    <source>
        <dbReference type="ARBA" id="ARBA00022737"/>
    </source>
</evidence>
<evidence type="ECO:0000313" key="11">
    <source>
        <dbReference type="EMBL" id="MET1254723.1"/>
    </source>
</evidence>
<dbReference type="InterPro" id="IPR000184">
    <property type="entry name" value="Bac_surfAg_D15"/>
</dbReference>
<evidence type="ECO:0000256" key="3">
    <source>
        <dbReference type="ARBA" id="ARBA00022692"/>
    </source>
</evidence>
<keyword evidence="6 8" id="KW-0472">Membrane</keyword>
<dbReference type="Gene3D" id="2.40.160.50">
    <property type="entry name" value="membrane protein fhac: a member of the omp85/tpsb transporter family"/>
    <property type="match status" value="1"/>
</dbReference>